<evidence type="ECO:0000313" key="3">
    <source>
        <dbReference type="Proteomes" id="UP001060112"/>
    </source>
</evidence>
<organism evidence="2 3">
    <name type="scientific">Allocoprobacillus halotolerans</name>
    <dbReference type="NCBI Taxonomy" id="2944914"/>
    <lineage>
        <taxon>Bacteria</taxon>
        <taxon>Bacillati</taxon>
        <taxon>Bacillota</taxon>
        <taxon>Erysipelotrichia</taxon>
        <taxon>Erysipelotrichales</taxon>
        <taxon>Erysipelotrichaceae</taxon>
        <taxon>Allocoprobacillus</taxon>
    </lineage>
</organism>
<reference evidence="2" key="1">
    <citation type="submission" date="2022-07" db="EMBL/GenBank/DDBJ databases">
        <title>Faecal culturing of patients with breast cancer.</title>
        <authorList>
            <person name="Teng N.M.Y."/>
            <person name="Kiu R."/>
            <person name="Evans R."/>
            <person name="Baker D.J."/>
            <person name="Zenner C."/>
            <person name="Robinson S.D."/>
            <person name="Hall L.J."/>
        </authorList>
    </citation>
    <scope>NUCLEOTIDE SEQUENCE</scope>
    <source>
        <strain evidence="2">LH1062</strain>
    </source>
</reference>
<gene>
    <name evidence="2" type="ORF">NMU03_07520</name>
</gene>
<name>A0ABY5I5I0_9FIRM</name>
<keyword evidence="1" id="KW-0472">Membrane</keyword>
<evidence type="ECO:0000256" key="1">
    <source>
        <dbReference type="SAM" id="Phobius"/>
    </source>
</evidence>
<proteinExistence type="predicted"/>
<feature type="transmembrane region" description="Helical" evidence="1">
    <location>
        <begin position="71"/>
        <end position="93"/>
    </location>
</feature>
<keyword evidence="3" id="KW-1185">Reference proteome</keyword>
<protein>
    <submittedName>
        <fullName evidence="2">Zinc ribbon domain-containing protein</fullName>
    </submittedName>
</protein>
<dbReference type="RefSeq" id="WP_290142034.1">
    <property type="nucleotide sequence ID" value="NZ_CP101620.1"/>
</dbReference>
<accession>A0ABY5I5I0</accession>
<keyword evidence="1" id="KW-0812">Transmembrane</keyword>
<dbReference type="EMBL" id="CP101620">
    <property type="protein sequence ID" value="UTY40609.1"/>
    <property type="molecule type" value="Genomic_DNA"/>
</dbReference>
<sequence length="281" mass="32520">MRCDVCDTKIPPGSNICPNCGYRVRESSTATHKQTISTEYPESEVFKDKRKRKFKVNQETLFKTTRQTTKYIYVIIFIIVLSFAMPLIGAFLFDSQTSSNNAFSTEDVSGESLQEGMDSGYDDGTMQIALDYKDELMSFFNDELLFEDIDSRENYYIFDDDLITHINVYGYESTLSLTVSLQFQQQQPQHQVVVLSWNNQGSIQNNPISIDSKKLEKINDKFDVDIVGVIDEYKSKLEVDEEDQTRYVVSEYNDDRDIYFSETVEEDESFVYLSIGKDIEH</sequence>
<dbReference type="Proteomes" id="UP001060112">
    <property type="component" value="Chromosome"/>
</dbReference>
<evidence type="ECO:0000313" key="2">
    <source>
        <dbReference type="EMBL" id="UTY40609.1"/>
    </source>
</evidence>
<keyword evidence="1" id="KW-1133">Transmembrane helix</keyword>